<proteinExistence type="predicted"/>
<dbReference type="AlphaFoldDB" id="A0AAW7ANF5"/>
<protein>
    <recommendedName>
        <fullName evidence="3">Aspartate kinase</fullName>
    </recommendedName>
</protein>
<comment type="caution">
    <text evidence="1">The sequence shown here is derived from an EMBL/GenBank/DDBJ whole genome shotgun (WGS) entry which is preliminary data.</text>
</comment>
<reference evidence="1" key="2">
    <citation type="submission" date="2023-03" db="EMBL/GenBank/DDBJ databases">
        <authorList>
            <person name="Vazquez L."/>
            <person name="Rodriguez J."/>
            <person name="Mayo B."/>
            <person name="Florez A.B."/>
        </authorList>
    </citation>
    <scope>NUCLEOTIDE SEQUENCE</scope>
    <source>
        <strain evidence="1">5A3I</strain>
    </source>
</reference>
<reference evidence="1" key="1">
    <citation type="journal article" date="2023" name="Int. J. Mol. Sci.">
        <title>Antibiotic Resistance/Susceptibility Profiles of Staphylococcus equorum Strains from Cheese, and Genome Analysis for Antibiotic Resistance Genes.</title>
        <authorList>
            <person name="Vazquez L."/>
            <person name="Srednik M.E."/>
            <person name="Rodriguez J."/>
            <person name="Florez A.B."/>
            <person name="Mayo B."/>
        </authorList>
    </citation>
    <scope>NUCLEOTIDE SEQUENCE</scope>
    <source>
        <strain evidence="1">5A3I</strain>
    </source>
</reference>
<evidence type="ECO:0000313" key="2">
    <source>
        <dbReference type="Proteomes" id="UP001174037"/>
    </source>
</evidence>
<dbReference type="EMBL" id="JARGCK010000013">
    <property type="protein sequence ID" value="MDK9866795.1"/>
    <property type="molecule type" value="Genomic_DNA"/>
</dbReference>
<name>A0AAW7ANF5_9STAP</name>
<organism evidence="1 2">
    <name type="scientific">Staphylococcus equorum</name>
    <dbReference type="NCBI Taxonomy" id="246432"/>
    <lineage>
        <taxon>Bacteria</taxon>
        <taxon>Bacillati</taxon>
        <taxon>Bacillota</taxon>
        <taxon>Bacilli</taxon>
        <taxon>Bacillales</taxon>
        <taxon>Staphylococcaceae</taxon>
        <taxon>Staphylococcus</taxon>
    </lineage>
</organism>
<gene>
    <name evidence="1" type="ORF">P1A27_12690</name>
</gene>
<accession>A0AAW7ANF5</accession>
<dbReference type="RefSeq" id="WP_285324315.1">
    <property type="nucleotide sequence ID" value="NZ_JARGCK010000013.1"/>
</dbReference>
<evidence type="ECO:0000313" key="1">
    <source>
        <dbReference type="EMBL" id="MDK9866795.1"/>
    </source>
</evidence>
<evidence type="ECO:0008006" key="3">
    <source>
        <dbReference type="Google" id="ProtNLM"/>
    </source>
</evidence>
<sequence length="69" mass="7884">SDMILSDTIKVKYKLNTCGLQTHEIAKLLRDKGVKGFVISSNDRNVIVAVPREDIKRNRKIMEGIRNED</sequence>
<dbReference type="Proteomes" id="UP001174037">
    <property type="component" value="Unassembled WGS sequence"/>
</dbReference>
<feature type="non-terminal residue" evidence="1">
    <location>
        <position position="1"/>
    </location>
</feature>